<evidence type="ECO:0000256" key="1">
    <source>
        <dbReference type="ARBA" id="ARBA00000968"/>
    </source>
</evidence>
<evidence type="ECO:0000256" key="2">
    <source>
        <dbReference type="ARBA" id="ARBA00002803"/>
    </source>
</evidence>
<keyword evidence="8" id="KW-0808">Transferase</keyword>
<proteinExistence type="predicted"/>
<feature type="repeat" description="Lumazine-binding" evidence="11">
    <location>
        <begin position="1"/>
        <end position="95"/>
    </location>
</feature>
<comment type="pathway">
    <text evidence="3">Cofactor biosynthesis; riboflavin biosynthesis; riboflavin from 2-hydroxy-3-oxobutyl phosphate and 5-amino-6-(D-ribitylamino)uracil: step 2/2.</text>
</comment>
<evidence type="ECO:0000256" key="4">
    <source>
        <dbReference type="ARBA" id="ARBA00011233"/>
    </source>
</evidence>
<dbReference type="PROSITE" id="PS51177">
    <property type="entry name" value="LUMAZINE_BIND"/>
    <property type="match status" value="2"/>
</dbReference>
<keyword evidence="14" id="KW-1185">Reference proteome</keyword>
<evidence type="ECO:0000256" key="9">
    <source>
        <dbReference type="ARBA" id="ARBA00022737"/>
    </source>
</evidence>
<dbReference type="KEGG" id="hadh:FRZ61_26500"/>
<dbReference type="InterPro" id="IPR026017">
    <property type="entry name" value="Lumazine-bd_dom"/>
</dbReference>
<dbReference type="PIRSF" id="PIRSF000498">
    <property type="entry name" value="Riboflavin_syn_A"/>
    <property type="match status" value="1"/>
</dbReference>
<comment type="catalytic activity">
    <reaction evidence="1">
        <text>2 6,7-dimethyl-8-(1-D-ribityl)lumazine + H(+) = 5-amino-6-(D-ribitylamino)uracil + riboflavin</text>
        <dbReference type="Rhea" id="RHEA:20772"/>
        <dbReference type="ChEBI" id="CHEBI:15378"/>
        <dbReference type="ChEBI" id="CHEBI:15934"/>
        <dbReference type="ChEBI" id="CHEBI:57986"/>
        <dbReference type="ChEBI" id="CHEBI:58201"/>
        <dbReference type="EC" id="2.5.1.9"/>
    </reaction>
</comment>
<evidence type="ECO:0000256" key="10">
    <source>
        <dbReference type="NCBIfam" id="TIGR00187"/>
    </source>
</evidence>
<comment type="subunit">
    <text evidence="4">Homotrimer.</text>
</comment>
<dbReference type="NCBIfam" id="NF009566">
    <property type="entry name" value="PRK13020.1"/>
    <property type="match status" value="1"/>
</dbReference>
<dbReference type="RefSeq" id="WP_151118177.1">
    <property type="nucleotide sequence ID" value="NZ_CP042582.1"/>
</dbReference>
<protein>
    <recommendedName>
        <fullName evidence="6 10">Riboflavin synthase</fullName>
        <ecNumber evidence="5 10">2.5.1.9</ecNumber>
    </recommendedName>
</protein>
<dbReference type="NCBIfam" id="NF006767">
    <property type="entry name" value="PRK09289.1"/>
    <property type="match status" value="1"/>
</dbReference>
<dbReference type="GO" id="GO:0009231">
    <property type="term" value="P:riboflavin biosynthetic process"/>
    <property type="evidence" value="ECO:0007669"/>
    <property type="project" value="UniProtKB-KW"/>
</dbReference>
<accession>A0A5J6MYC7</accession>
<dbReference type="FunFam" id="2.40.30.20:FF:000004">
    <property type="entry name" value="Riboflavin synthase, alpha subunit"/>
    <property type="match status" value="1"/>
</dbReference>
<dbReference type="InterPro" id="IPR017938">
    <property type="entry name" value="Riboflavin_synthase-like_b-brl"/>
</dbReference>
<organism evidence="13 14">
    <name type="scientific">Hypericibacter adhaerens</name>
    <dbReference type="NCBI Taxonomy" id="2602016"/>
    <lineage>
        <taxon>Bacteria</taxon>
        <taxon>Pseudomonadati</taxon>
        <taxon>Pseudomonadota</taxon>
        <taxon>Alphaproteobacteria</taxon>
        <taxon>Rhodospirillales</taxon>
        <taxon>Dongiaceae</taxon>
        <taxon>Hypericibacter</taxon>
    </lineage>
</organism>
<dbReference type="FunFam" id="2.40.30.20:FF:000003">
    <property type="entry name" value="Riboflavin synthase, alpha subunit"/>
    <property type="match status" value="1"/>
</dbReference>
<dbReference type="EMBL" id="CP042582">
    <property type="protein sequence ID" value="QEX22718.1"/>
    <property type="molecule type" value="Genomic_DNA"/>
</dbReference>
<evidence type="ECO:0000256" key="5">
    <source>
        <dbReference type="ARBA" id="ARBA00012827"/>
    </source>
</evidence>
<dbReference type="Gene3D" id="2.40.30.20">
    <property type="match status" value="2"/>
</dbReference>
<keyword evidence="9" id="KW-0677">Repeat</keyword>
<feature type="repeat" description="Lumazine-binding" evidence="11">
    <location>
        <begin position="96"/>
        <end position="192"/>
    </location>
</feature>
<keyword evidence="7" id="KW-0686">Riboflavin biosynthesis</keyword>
<evidence type="ECO:0000256" key="6">
    <source>
        <dbReference type="ARBA" id="ARBA00013950"/>
    </source>
</evidence>
<dbReference type="OrthoDB" id="9788537at2"/>
<dbReference type="InterPro" id="IPR001783">
    <property type="entry name" value="Lumazine-bd"/>
</dbReference>
<dbReference type="Proteomes" id="UP000325797">
    <property type="component" value="Chromosome"/>
</dbReference>
<evidence type="ECO:0000256" key="3">
    <source>
        <dbReference type="ARBA" id="ARBA00004887"/>
    </source>
</evidence>
<comment type="function">
    <text evidence="2">Catalyzes the dismutation of two molecules of 6,7-dimethyl-8-ribityllumazine, resulting in the formation of riboflavin and 5-amino-6-(D-ribitylamino)uracil.</text>
</comment>
<gene>
    <name evidence="13" type="ORF">FRZ61_26500</name>
</gene>
<reference evidence="13 14" key="1">
    <citation type="submission" date="2019-08" db="EMBL/GenBank/DDBJ databases">
        <title>Hyperibacter terrae gen. nov., sp. nov. and Hyperibacter viscosus sp. nov., two new members in the family Rhodospirillaceae isolated from the rhizosphere of Hypericum perforatum.</title>
        <authorList>
            <person name="Noviana Z."/>
        </authorList>
    </citation>
    <scope>NUCLEOTIDE SEQUENCE [LARGE SCALE GENOMIC DNA]</scope>
    <source>
        <strain evidence="13 14">R5959</strain>
    </source>
</reference>
<evidence type="ECO:0000256" key="8">
    <source>
        <dbReference type="ARBA" id="ARBA00022679"/>
    </source>
</evidence>
<evidence type="ECO:0000256" key="11">
    <source>
        <dbReference type="PROSITE-ProRule" id="PRU00524"/>
    </source>
</evidence>
<sequence length="197" mass="20718">MFTGIITDLGKVRERKPGAVTRLVIETQYDTAGIALGASIACNGCCLSVVEKGPGWFAFEASNETLDVTTLGGWQVGTRVNLERALRLGDELGGHLVSGHVDGVGRIKSVRPDGGSVRLTVSAPKALARFIASKGSIAMDGVSLTVNEVAGVDFGVNIIPITLEATNLGAAHEGDRVNLEIDMMARYLARLTEKEPA</sequence>
<evidence type="ECO:0000313" key="14">
    <source>
        <dbReference type="Proteomes" id="UP000325797"/>
    </source>
</evidence>
<dbReference type="InterPro" id="IPR023366">
    <property type="entry name" value="ATP_synth_asu-like_sf"/>
</dbReference>
<dbReference type="NCBIfam" id="TIGR00187">
    <property type="entry name" value="ribE"/>
    <property type="match status" value="1"/>
</dbReference>
<dbReference type="SUPFAM" id="SSF63380">
    <property type="entry name" value="Riboflavin synthase domain-like"/>
    <property type="match status" value="2"/>
</dbReference>
<dbReference type="Pfam" id="PF00677">
    <property type="entry name" value="Lum_binding"/>
    <property type="match status" value="2"/>
</dbReference>
<dbReference type="CDD" id="cd00402">
    <property type="entry name" value="Riboflavin_synthase_like"/>
    <property type="match status" value="1"/>
</dbReference>
<name>A0A5J6MYC7_9PROT</name>
<evidence type="ECO:0000256" key="7">
    <source>
        <dbReference type="ARBA" id="ARBA00022619"/>
    </source>
</evidence>
<feature type="domain" description="Lumazine-binding" evidence="12">
    <location>
        <begin position="96"/>
        <end position="192"/>
    </location>
</feature>
<dbReference type="PANTHER" id="PTHR21098:SF12">
    <property type="entry name" value="RIBOFLAVIN SYNTHASE"/>
    <property type="match status" value="1"/>
</dbReference>
<evidence type="ECO:0000259" key="12">
    <source>
        <dbReference type="PROSITE" id="PS51177"/>
    </source>
</evidence>
<dbReference type="EC" id="2.5.1.9" evidence="5 10"/>
<dbReference type="AlphaFoldDB" id="A0A5J6MYC7"/>
<dbReference type="PANTHER" id="PTHR21098">
    <property type="entry name" value="RIBOFLAVIN SYNTHASE ALPHA CHAIN"/>
    <property type="match status" value="1"/>
</dbReference>
<dbReference type="GO" id="GO:0004746">
    <property type="term" value="F:riboflavin synthase activity"/>
    <property type="evidence" value="ECO:0007669"/>
    <property type="project" value="UniProtKB-UniRule"/>
</dbReference>
<evidence type="ECO:0000313" key="13">
    <source>
        <dbReference type="EMBL" id="QEX22718.1"/>
    </source>
</evidence>
<feature type="domain" description="Lumazine-binding" evidence="12">
    <location>
        <begin position="1"/>
        <end position="95"/>
    </location>
</feature>